<gene>
    <name evidence="9" type="ORF">SAMN04488132_1151</name>
</gene>
<dbReference type="InterPro" id="IPR000774">
    <property type="entry name" value="PPIase_FKBP_N"/>
</dbReference>
<keyword evidence="7" id="KW-0732">Signal</keyword>
<dbReference type="PROSITE" id="PS50059">
    <property type="entry name" value="FKBP_PPIASE"/>
    <property type="match status" value="1"/>
</dbReference>
<dbReference type="RefSeq" id="WP_078832805.1">
    <property type="nucleotide sequence ID" value="NZ_FUWH01000015.1"/>
</dbReference>
<dbReference type="Pfam" id="PF01346">
    <property type="entry name" value="FKBP_N"/>
    <property type="match status" value="1"/>
</dbReference>
<comment type="catalytic activity">
    <reaction evidence="1 5 6">
        <text>[protein]-peptidylproline (omega=180) = [protein]-peptidylproline (omega=0)</text>
        <dbReference type="Rhea" id="RHEA:16237"/>
        <dbReference type="Rhea" id="RHEA-COMP:10747"/>
        <dbReference type="Rhea" id="RHEA-COMP:10748"/>
        <dbReference type="ChEBI" id="CHEBI:83833"/>
        <dbReference type="ChEBI" id="CHEBI:83834"/>
        <dbReference type="EC" id="5.2.1.8"/>
    </reaction>
</comment>
<feature type="signal peptide" evidence="7">
    <location>
        <begin position="1"/>
        <end position="19"/>
    </location>
</feature>
<evidence type="ECO:0000256" key="5">
    <source>
        <dbReference type="PROSITE-ProRule" id="PRU00277"/>
    </source>
</evidence>
<dbReference type="Gene3D" id="1.10.287.460">
    <property type="entry name" value="Peptidyl-prolyl cis-trans isomerase, FKBP-type, N-terminal domain"/>
    <property type="match status" value="1"/>
</dbReference>
<dbReference type="InterPro" id="IPR046357">
    <property type="entry name" value="PPIase_dom_sf"/>
</dbReference>
<dbReference type="EMBL" id="FUWH01000015">
    <property type="protein sequence ID" value="SKA19680.1"/>
    <property type="molecule type" value="Genomic_DNA"/>
</dbReference>
<dbReference type="GO" id="GO:0006457">
    <property type="term" value="P:protein folding"/>
    <property type="evidence" value="ECO:0007669"/>
    <property type="project" value="InterPro"/>
</dbReference>
<reference evidence="9 10" key="1">
    <citation type="submission" date="2017-02" db="EMBL/GenBank/DDBJ databases">
        <authorList>
            <person name="Peterson S.W."/>
        </authorList>
    </citation>
    <scope>NUCLEOTIDE SEQUENCE [LARGE SCALE GENOMIC DNA]</scope>
    <source>
        <strain evidence="9 10">DSM 22335</strain>
    </source>
</reference>
<accession>A0A1T4RUL5</accession>
<dbReference type="InterPro" id="IPR036944">
    <property type="entry name" value="PPIase_FKBP_N_sf"/>
</dbReference>
<dbReference type="OrthoDB" id="671964at2"/>
<keyword evidence="4 5" id="KW-0413">Isomerase</keyword>
<evidence type="ECO:0000313" key="10">
    <source>
        <dbReference type="Proteomes" id="UP000190888"/>
    </source>
</evidence>
<keyword evidence="3 5" id="KW-0697">Rotamase</keyword>
<dbReference type="PANTHER" id="PTHR43811:SF23">
    <property type="entry name" value="FKBP-TYPE 22 KDA PEPTIDYL-PROLYL CIS-TRANS ISOMERASE"/>
    <property type="match status" value="1"/>
</dbReference>
<protein>
    <recommendedName>
        <fullName evidence="6">Peptidyl-prolyl cis-trans isomerase</fullName>
        <ecNumber evidence="6">5.2.1.8</ecNumber>
    </recommendedName>
</protein>
<evidence type="ECO:0000256" key="2">
    <source>
        <dbReference type="ARBA" id="ARBA00006577"/>
    </source>
</evidence>
<dbReference type="SUPFAM" id="SSF54534">
    <property type="entry name" value="FKBP-like"/>
    <property type="match status" value="1"/>
</dbReference>
<dbReference type="InterPro" id="IPR001179">
    <property type="entry name" value="PPIase_FKBP_dom"/>
</dbReference>
<comment type="similarity">
    <text evidence="2 6">Belongs to the FKBP-type PPIase family.</text>
</comment>
<dbReference type="STRING" id="413434.SAMN04488132_1151"/>
<dbReference type="AlphaFoldDB" id="A0A1T4RUL5"/>
<organism evidence="9 10">
    <name type="scientific">Sediminibacterium ginsengisoli</name>
    <dbReference type="NCBI Taxonomy" id="413434"/>
    <lineage>
        <taxon>Bacteria</taxon>
        <taxon>Pseudomonadati</taxon>
        <taxon>Bacteroidota</taxon>
        <taxon>Chitinophagia</taxon>
        <taxon>Chitinophagales</taxon>
        <taxon>Chitinophagaceae</taxon>
        <taxon>Sediminibacterium</taxon>
    </lineage>
</organism>
<dbReference type="GO" id="GO:0003755">
    <property type="term" value="F:peptidyl-prolyl cis-trans isomerase activity"/>
    <property type="evidence" value="ECO:0007669"/>
    <property type="project" value="UniProtKB-UniRule"/>
</dbReference>
<evidence type="ECO:0000256" key="7">
    <source>
        <dbReference type="SAM" id="SignalP"/>
    </source>
</evidence>
<dbReference type="PANTHER" id="PTHR43811">
    <property type="entry name" value="FKBP-TYPE PEPTIDYL-PROLYL CIS-TRANS ISOMERASE FKPA"/>
    <property type="match status" value="1"/>
</dbReference>
<keyword evidence="10" id="KW-1185">Reference proteome</keyword>
<evidence type="ECO:0000256" key="3">
    <source>
        <dbReference type="ARBA" id="ARBA00023110"/>
    </source>
</evidence>
<dbReference type="Pfam" id="PF00254">
    <property type="entry name" value="FKBP_C"/>
    <property type="match status" value="1"/>
</dbReference>
<dbReference type="EC" id="5.2.1.8" evidence="6"/>
<sequence length="226" mass="24385">MKSIIAAVLVLMASASVSAQGKTGTVPQSKKNDTVQYSLGVYLAQVLIKNGLSIENPVMFKKGFDDALQQKPLMVTPADAEKRLFAYQKTALFERGRKLEERLFNELKTVKGVGILPNGIHYITTKTGDGERPGPKDTVVLNIVGTLPDGTVFEDTQKSQQSIVAILGNLIPGVSEAVQLMPQGSLWRIFIPAAQAYGDAGTDLIPPASALIMDIALVEVRHARKQ</sequence>
<dbReference type="Proteomes" id="UP000190888">
    <property type="component" value="Unassembled WGS sequence"/>
</dbReference>
<name>A0A1T4RUL5_9BACT</name>
<feature type="chain" id="PRO_5012233623" description="Peptidyl-prolyl cis-trans isomerase" evidence="7">
    <location>
        <begin position="20"/>
        <end position="226"/>
    </location>
</feature>
<evidence type="ECO:0000256" key="4">
    <source>
        <dbReference type="ARBA" id="ARBA00023235"/>
    </source>
</evidence>
<evidence type="ECO:0000256" key="1">
    <source>
        <dbReference type="ARBA" id="ARBA00000971"/>
    </source>
</evidence>
<feature type="domain" description="PPIase FKBP-type" evidence="8">
    <location>
        <begin position="136"/>
        <end position="221"/>
    </location>
</feature>
<evidence type="ECO:0000313" key="9">
    <source>
        <dbReference type="EMBL" id="SKA19680.1"/>
    </source>
</evidence>
<dbReference type="Gene3D" id="3.10.50.40">
    <property type="match status" value="1"/>
</dbReference>
<proteinExistence type="inferred from homology"/>
<evidence type="ECO:0000256" key="6">
    <source>
        <dbReference type="RuleBase" id="RU003915"/>
    </source>
</evidence>
<evidence type="ECO:0000259" key="8">
    <source>
        <dbReference type="PROSITE" id="PS50059"/>
    </source>
</evidence>